<evidence type="ECO:0000313" key="1">
    <source>
        <dbReference type="EMBL" id="WFD08956.1"/>
    </source>
</evidence>
<protein>
    <submittedName>
        <fullName evidence="1">Uncharacterized protein</fullName>
    </submittedName>
</protein>
<gene>
    <name evidence="1" type="ORF">P4S50_11210</name>
</gene>
<dbReference type="RefSeq" id="WP_277730875.1">
    <property type="nucleotide sequence ID" value="NZ_CP120733.1"/>
</dbReference>
<dbReference type="EMBL" id="CP120733">
    <property type="protein sequence ID" value="WFD08956.1"/>
    <property type="molecule type" value="Genomic_DNA"/>
</dbReference>
<keyword evidence="2" id="KW-1185">Reference proteome</keyword>
<reference evidence="1 2" key="1">
    <citation type="submission" date="2023-03" db="EMBL/GenBank/DDBJ databases">
        <title>Complete genome sequence of Tepidibacter sp. SWIR-1, isolated from a deep-sea hydrothermal vent.</title>
        <authorList>
            <person name="Li X."/>
        </authorList>
    </citation>
    <scope>NUCLEOTIDE SEQUENCE [LARGE SCALE GENOMIC DNA]</scope>
    <source>
        <strain evidence="1 2">SWIR-1</strain>
    </source>
</reference>
<evidence type="ECO:0000313" key="2">
    <source>
        <dbReference type="Proteomes" id="UP001222800"/>
    </source>
</evidence>
<name>A0ABY8E7Y8_9FIRM</name>
<dbReference type="Proteomes" id="UP001222800">
    <property type="component" value="Chromosome"/>
</dbReference>
<organism evidence="1 2">
    <name type="scientific">Tepidibacter hydrothermalis</name>
    <dbReference type="NCBI Taxonomy" id="3036126"/>
    <lineage>
        <taxon>Bacteria</taxon>
        <taxon>Bacillati</taxon>
        <taxon>Bacillota</taxon>
        <taxon>Clostridia</taxon>
        <taxon>Peptostreptococcales</taxon>
        <taxon>Peptostreptococcaceae</taxon>
        <taxon>Tepidibacter</taxon>
    </lineage>
</organism>
<accession>A0ABY8E7Y8</accession>
<proteinExistence type="predicted"/>
<sequence length="165" mass="18074">MINEIEKILKISFEGHERSYLGVYFEGSLSEKDYKDFPINLLELMGSVLAAANLLGGIGDSVNEVVTGIYDMCRHQIRTTLGLGQMFLNPIPVFATIDEAIGDSFVKNLIHGDANIRARFIDRAGFEIGIIVLSSKVASIGKISLCKKVKMAFKGIDFVKGVSKT</sequence>